<dbReference type="InterPro" id="IPR018737">
    <property type="entry name" value="DREAM_LIN52"/>
</dbReference>
<evidence type="ECO:0000313" key="3">
    <source>
        <dbReference type="WBParaSite" id="nRc.2.0.1.t41957-RA"/>
    </source>
</evidence>
<accession>A0A915KUZ5</accession>
<evidence type="ECO:0000313" key="2">
    <source>
        <dbReference type="Proteomes" id="UP000887565"/>
    </source>
</evidence>
<keyword evidence="2" id="KW-1185">Reference proteome</keyword>
<dbReference type="Proteomes" id="UP000887565">
    <property type="component" value="Unplaced"/>
</dbReference>
<proteinExistence type="inferred from homology"/>
<dbReference type="PANTHER" id="PTHR31489">
    <property type="entry name" value="LIN52 FAMILY MEMBER"/>
    <property type="match status" value="1"/>
</dbReference>
<reference evidence="3" key="1">
    <citation type="submission" date="2022-11" db="UniProtKB">
        <authorList>
            <consortium name="WormBaseParasite"/>
        </authorList>
    </citation>
    <scope>IDENTIFICATION</scope>
</reference>
<protein>
    <submittedName>
        <fullName evidence="3">Uncharacterized protein</fullName>
    </submittedName>
</protein>
<sequence length="191" mass="21817">MYDEQYNKLCLQRTLDLKLKFIFFDHSLPLPLNSRISYLLPTKSRWLPPKSGAAVTSFIFVESMEIKGGISAESLICLEHLDRKSPDLWPECLPGFSEFASKSLSPYTPVKTPSSQSSVHLEGEDLKYMSELGQLTADQLAEHIKSLQNVIYQLSAVETKELNRQISYAYLHGFDVPDVVTFIHKLEYRKN</sequence>
<dbReference type="PANTHER" id="PTHR31489:SF2">
    <property type="entry name" value="PROTEIN LIN-52 HOMOLOG"/>
    <property type="match status" value="1"/>
</dbReference>
<evidence type="ECO:0000256" key="1">
    <source>
        <dbReference type="ARBA" id="ARBA00005456"/>
    </source>
</evidence>
<comment type="similarity">
    <text evidence="1">Belongs to the lin-52 family.</text>
</comment>
<dbReference type="GO" id="GO:0070176">
    <property type="term" value="C:DRM complex"/>
    <property type="evidence" value="ECO:0007669"/>
    <property type="project" value="InterPro"/>
</dbReference>
<dbReference type="GO" id="GO:0006355">
    <property type="term" value="P:regulation of DNA-templated transcription"/>
    <property type="evidence" value="ECO:0007669"/>
    <property type="project" value="InterPro"/>
</dbReference>
<dbReference type="AlphaFoldDB" id="A0A915KUZ5"/>
<dbReference type="WBParaSite" id="nRc.2.0.1.t41957-RA">
    <property type="protein sequence ID" value="nRc.2.0.1.t41957-RA"/>
    <property type="gene ID" value="nRc.2.0.1.g41957"/>
</dbReference>
<organism evidence="2 3">
    <name type="scientific">Romanomermis culicivorax</name>
    <name type="common">Nematode worm</name>
    <dbReference type="NCBI Taxonomy" id="13658"/>
    <lineage>
        <taxon>Eukaryota</taxon>
        <taxon>Metazoa</taxon>
        <taxon>Ecdysozoa</taxon>
        <taxon>Nematoda</taxon>
        <taxon>Enoplea</taxon>
        <taxon>Dorylaimia</taxon>
        <taxon>Mermithida</taxon>
        <taxon>Mermithoidea</taxon>
        <taxon>Mermithidae</taxon>
        <taxon>Romanomermis</taxon>
    </lineage>
</organism>
<dbReference type="Pfam" id="PF10044">
    <property type="entry name" value="LIN52"/>
    <property type="match status" value="1"/>
</dbReference>
<name>A0A915KUZ5_ROMCU</name>